<reference evidence="2 4" key="2">
    <citation type="journal article" date="2014" name="BMC Genomics">
        <title>An improved genome release (version Mt4.0) for the model legume Medicago truncatula.</title>
        <authorList>
            <person name="Tang H."/>
            <person name="Krishnakumar V."/>
            <person name="Bidwell S."/>
            <person name="Rosen B."/>
            <person name="Chan A."/>
            <person name="Zhou S."/>
            <person name="Gentzbittel L."/>
            <person name="Childs K.L."/>
            <person name="Yandell M."/>
            <person name="Gundlach H."/>
            <person name="Mayer K.F."/>
            <person name="Schwartz D.C."/>
            <person name="Town C.D."/>
        </authorList>
    </citation>
    <scope>GENOME REANNOTATION</scope>
    <source>
        <strain evidence="3 4">cv. Jemalong A17</strain>
    </source>
</reference>
<accession>G7JKJ5</accession>
<accession>A0A0C3WRT3</accession>
<dbReference type="EnsemblPlants" id="AES86701">
    <property type="protein sequence ID" value="AES86701"/>
    <property type="gene ID" value="MTR_4g013760"/>
</dbReference>
<dbReference type="Proteomes" id="UP000002051">
    <property type="component" value="Chromosome 4"/>
</dbReference>
<dbReference type="AlphaFoldDB" id="G7JKJ5"/>
<evidence type="ECO:0000259" key="1">
    <source>
        <dbReference type="PROSITE" id="PS51222"/>
    </source>
</evidence>
<dbReference type="InterPro" id="IPR013989">
    <property type="entry name" value="Dev_and_cell_death_domain"/>
</dbReference>
<dbReference type="eggNOG" id="KOG1072">
    <property type="taxonomic scope" value="Eukaryota"/>
</dbReference>
<dbReference type="PROSITE" id="PS51222">
    <property type="entry name" value="DCD"/>
    <property type="match status" value="1"/>
</dbReference>
<feature type="domain" description="DCD" evidence="1">
    <location>
        <begin position="35"/>
        <end position="169"/>
    </location>
</feature>
<dbReference type="Pfam" id="PF10539">
    <property type="entry name" value="Dev_Cell_Death"/>
    <property type="match status" value="1"/>
</dbReference>
<evidence type="ECO:0000313" key="2">
    <source>
        <dbReference type="EMBL" id="AES86701.2"/>
    </source>
</evidence>
<organism evidence="2 4">
    <name type="scientific">Medicago truncatula</name>
    <name type="common">Barrel medic</name>
    <name type="synonym">Medicago tribuloides</name>
    <dbReference type="NCBI Taxonomy" id="3880"/>
    <lineage>
        <taxon>Eukaryota</taxon>
        <taxon>Viridiplantae</taxon>
        <taxon>Streptophyta</taxon>
        <taxon>Embryophyta</taxon>
        <taxon>Tracheophyta</taxon>
        <taxon>Spermatophyta</taxon>
        <taxon>Magnoliopsida</taxon>
        <taxon>eudicotyledons</taxon>
        <taxon>Gunneridae</taxon>
        <taxon>Pentapetalae</taxon>
        <taxon>rosids</taxon>
        <taxon>fabids</taxon>
        <taxon>Fabales</taxon>
        <taxon>Fabaceae</taxon>
        <taxon>Papilionoideae</taxon>
        <taxon>50 kb inversion clade</taxon>
        <taxon>NPAAA clade</taxon>
        <taxon>Hologalegina</taxon>
        <taxon>IRL clade</taxon>
        <taxon>Trifolieae</taxon>
        <taxon>Medicago</taxon>
    </lineage>
</organism>
<reference evidence="2 4" key="1">
    <citation type="journal article" date="2011" name="Nature">
        <title>The Medicago genome provides insight into the evolution of rhizobial symbioses.</title>
        <authorList>
            <person name="Young N.D."/>
            <person name="Debelle F."/>
            <person name="Oldroyd G.E."/>
            <person name="Geurts R."/>
            <person name="Cannon S.B."/>
            <person name="Udvardi M.K."/>
            <person name="Benedito V.A."/>
            <person name="Mayer K.F."/>
            <person name="Gouzy J."/>
            <person name="Schoof H."/>
            <person name="Van de Peer Y."/>
            <person name="Proost S."/>
            <person name="Cook D.R."/>
            <person name="Meyers B.C."/>
            <person name="Spannagl M."/>
            <person name="Cheung F."/>
            <person name="De Mita S."/>
            <person name="Krishnakumar V."/>
            <person name="Gundlach H."/>
            <person name="Zhou S."/>
            <person name="Mudge J."/>
            <person name="Bharti A.K."/>
            <person name="Murray J.D."/>
            <person name="Naoumkina M.A."/>
            <person name="Rosen B."/>
            <person name="Silverstein K.A."/>
            <person name="Tang H."/>
            <person name="Rombauts S."/>
            <person name="Zhao P.X."/>
            <person name="Zhou P."/>
            <person name="Barbe V."/>
            <person name="Bardou P."/>
            <person name="Bechner M."/>
            <person name="Bellec A."/>
            <person name="Berger A."/>
            <person name="Berges H."/>
            <person name="Bidwell S."/>
            <person name="Bisseling T."/>
            <person name="Choisne N."/>
            <person name="Couloux A."/>
            <person name="Denny R."/>
            <person name="Deshpande S."/>
            <person name="Dai X."/>
            <person name="Doyle J.J."/>
            <person name="Dudez A.M."/>
            <person name="Farmer A.D."/>
            <person name="Fouteau S."/>
            <person name="Franken C."/>
            <person name="Gibelin C."/>
            <person name="Gish J."/>
            <person name="Goldstein S."/>
            <person name="Gonzalez A.J."/>
            <person name="Green P.J."/>
            <person name="Hallab A."/>
            <person name="Hartog M."/>
            <person name="Hua A."/>
            <person name="Humphray S.J."/>
            <person name="Jeong D.H."/>
            <person name="Jing Y."/>
            <person name="Jocker A."/>
            <person name="Kenton S.M."/>
            <person name="Kim D.J."/>
            <person name="Klee K."/>
            <person name="Lai H."/>
            <person name="Lang C."/>
            <person name="Lin S."/>
            <person name="Macmil S.L."/>
            <person name="Magdelenat G."/>
            <person name="Matthews L."/>
            <person name="McCorrison J."/>
            <person name="Monaghan E.L."/>
            <person name="Mun J.H."/>
            <person name="Najar F.Z."/>
            <person name="Nicholson C."/>
            <person name="Noirot C."/>
            <person name="O'Bleness M."/>
            <person name="Paule C.R."/>
            <person name="Poulain J."/>
            <person name="Prion F."/>
            <person name="Qin B."/>
            <person name="Qu C."/>
            <person name="Retzel E.F."/>
            <person name="Riddle C."/>
            <person name="Sallet E."/>
            <person name="Samain S."/>
            <person name="Samson N."/>
            <person name="Sanders I."/>
            <person name="Saurat O."/>
            <person name="Scarpelli C."/>
            <person name="Schiex T."/>
            <person name="Segurens B."/>
            <person name="Severin A.J."/>
            <person name="Sherrier D.J."/>
            <person name="Shi R."/>
            <person name="Sims S."/>
            <person name="Singer S.R."/>
            <person name="Sinharoy S."/>
            <person name="Sterck L."/>
            <person name="Viollet A."/>
            <person name="Wang B.B."/>
            <person name="Wang K."/>
            <person name="Wang M."/>
            <person name="Wang X."/>
            <person name="Warfsmann J."/>
            <person name="Weissenbach J."/>
            <person name="White D.D."/>
            <person name="White J.D."/>
            <person name="Wiley G.B."/>
            <person name="Wincker P."/>
            <person name="Xing Y."/>
            <person name="Yang L."/>
            <person name="Yao Z."/>
            <person name="Ying F."/>
            <person name="Zhai J."/>
            <person name="Zhou L."/>
            <person name="Zuber A."/>
            <person name="Denarie J."/>
            <person name="Dixon R.A."/>
            <person name="May G.D."/>
            <person name="Schwartz D.C."/>
            <person name="Rogers J."/>
            <person name="Quetier F."/>
            <person name="Town C.D."/>
            <person name="Roe B.A."/>
        </authorList>
    </citation>
    <scope>NUCLEOTIDE SEQUENCE [LARGE SCALE GENOMIC DNA]</scope>
    <source>
        <strain evidence="2">A17</strain>
        <strain evidence="3 4">cv. Jemalong A17</strain>
    </source>
</reference>
<dbReference type="STRING" id="3880.G7JKJ5"/>
<sequence>MGIERKPQIFNVKRTQPISQKLVRRTFCGRNLNKNQLGGVIFGCTRNTMKECLSKQLFGLPSQHFSYVKNIDSGLPLFLFNYTDRKLHGIFEASSKGKMYIDPYAWINDDYSDETQYPAQVKVRVGLQCRPLSEDKFERVIAENYYDNNHFWFELDRSQTTKLMYLLASTPIAPDTYVPRYNTKWRSVRPCPSYETMKKDQYTQQVHTHPIKTKVNEGEKNRIHKKLLKLALGKKNQDLSFLDNINGVSDEKKIKGYIEAPPDLDKNEDNNSSASFKNLYTIIQVVDGDE</sequence>
<proteinExistence type="predicted"/>
<dbReference type="InterPro" id="IPR044832">
    <property type="entry name" value="NRP-like"/>
</dbReference>
<dbReference type="EMBL" id="CM001220">
    <property type="protein sequence ID" value="AES86701.2"/>
    <property type="molecule type" value="Genomic_DNA"/>
</dbReference>
<dbReference type="PANTHER" id="PTHR46034">
    <property type="match status" value="1"/>
</dbReference>
<keyword evidence="4" id="KW-1185">Reference proteome</keyword>
<dbReference type="PANTHER" id="PTHR46034:SF13">
    <property type="entry name" value="DCD (DEVELOPMENT AND CELL DEATH) DOMAIN PROTEIN"/>
    <property type="match status" value="1"/>
</dbReference>
<dbReference type="HOGENOM" id="CLU_960978_0_0_1"/>
<gene>
    <name evidence="3" type="primary">11414516</name>
    <name evidence="2" type="ordered locus">MTR_4g013760</name>
</gene>
<reference evidence="3" key="3">
    <citation type="submission" date="2015-04" db="UniProtKB">
        <authorList>
            <consortium name="EnsemblPlants"/>
        </authorList>
    </citation>
    <scope>IDENTIFICATION</scope>
    <source>
        <strain evidence="3">cv. Jemalong A17</strain>
    </source>
</reference>
<dbReference type="OrthoDB" id="45365at2759"/>
<dbReference type="GO" id="GO:0034976">
    <property type="term" value="P:response to endoplasmic reticulum stress"/>
    <property type="evidence" value="ECO:0007669"/>
    <property type="project" value="InterPro"/>
</dbReference>
<dbReference type="SMART" id="SM00767">
    <property type="entry name" value="DCD"/>
    <property type="match status" value="1"/>
</dbReference>
<protein>
    <submittedName>
        <fullName evidence="2">DCD (Development and cell death) domain protein</fullName>
    </submittedName>
</protein>
<dbReference type="PaxDb" id="3880-AES86701"/>
<evidence type="ECO:0000313" key="3">
    <source>
        <dbReference type="EnsemblPlants" id="AES86701"/>
    </source>
</evidence>
<name>G7JKJ5_MEDTR</name>
<dbReference type="KEGG" id="mtr:11414516"/>
<evidence type="ECO:0000313" key="4">
    <source>
        <dbReference type="Proteomes" id="UP000002051"/>
    </source>
</evidence>